<dbReference type="GO" id="GO:0005886">
    <property type="term" value="C:plasma membrane"/>
    <property type="evidence" value="ECO:0007669"/>
    <property type="project" value="InterPro"/>
</dbReference>
<dbReference type="CDD" id="cd03385">
    <property type="entry name" value="PAP2_BcrC_like"/>
    <property type="match status" value="1"/>
</dbReference>
<dbReference type="SUPFAM" id="SSF48317">
    <property type="entry name" value="Acid phosphatase/Vanadium-dependent haloperoxidase"/>
    <property type="match status" value="1"/>
</dbReference>
<dbReference type="Pfam" id="PF01569">
    <property type="entry name" value="PAP2"/>
    <property type="match status" value="1"/>
</dbReference>
<accession>A0A844G8J2</accession>
<dbReference type="GO" id="GO:0050380">
    <property type="term" value="F:undecaprenyl-diphosphatase activity"/>
    <property type="evidence" value="ECO:0007669"/>
    <property type="project" value="InterPro"/>
</dbReference>
<keyword evidence="1" id="KW-0472">Membrane</keyword>
<sequence>MEHWNHSLFLLINAGSHPSTATIQIAMFLAQWLIYSIPLLLVWLWVKGDRTERSAAINSALGVGLALAIGQIITMVWPHPRPFMIGLGHALLEHKPEASFPSDHATVFFTLGFGMMLSGLRKFGGFVLLSGALVGWSRVFLGVHFPMDIIGASLVALPSAWLVRQLLRQNQCGDRLLSLLESMYGKVFRISLVR</sequence>
<comment type="caution">
    <text evidence="3">The sequence shown here is derived from an EMBL/GenBank/DDBJ whole genome shotgun (WGS) entry which is preliminary data.</text>
</comment>
<dbReference type="PANTHER" id="PTHR14969:SF13">
    <property type="entry name" value="AT30094P"/>
    <property type="match status" value="1"/>
</dbReference>
<evidence type="ECO:0000256" key="1">
    <source>
        <dbReference type="SAM" id="Phobius"/>
    </source>
</evidence>
<gene>
    <name evidence="3" type="ORF">GKE73_02950</name>
</gene>
<proteinExistence type="predicted"/>
<organism evidence="3 4">
    <name type="scientific">Paludibacterium denitrificans</name>
    <dbReference type="NCBI Taxonomy" id="2675226"/>
    <lineage>
        <taxon>Bacteria</taxon>
        <taxon>Pseudomonadati</taxon>
        <taxon>Pseudomonadota</taxon>
        <taxon>Betaproteobacteria</taxon>
        <taxon>Neisseriales</taxon>
        <taxon>Chromobacteriaceae</taxon>
        <taxon>Paludibacterium</taxon>
    </lineage>
</organism>
<dbReference type="SMART" id="SM00014">
    <property type="entry name" value="acidPPc"/>
    <property type="match status" value="1"/>
</dbReference>
<feature type="transmembrane region" description="Helical" evidence="1">
    <location>
        <begin position="123"/>
        <end position="143"/>
    </location>
</feature>
<name>A0A844G8J2_9NEIS</name>
<protein>
    <submittedName>
        <fullName evidence="3">Phosphatase PAP2 family protein</fullName>
    </submittedName>
</protein>
<dbReference type="RefSeq" id="WP_230369126.1">
    <property type="nucleotide sequence ID" value="NZ_WLYX01000001.1"/>
</dbReference>
<evidence type="ECO:0000259" key="2">
    <source>
        <dbReference type="SMART" id="SM00014"/>
    </source>
</evidence>
<feature type="transmembrane region" description="Helical" evidence="1">
    <location>
        <begin position="25"/>
        <end position="46"/>
    </location>
</feature>
<keyword evidence="4" id="KW-1185">Reference proteome</keyword>
<dbReference type="InterPro" id="IPR036938">
    <property type="entry name" value="PAP2/HPO_sf"/>
</dbReference>
<reference evidence="3 4" key="1">
    <citation type="submission" date="2019-11" db="EMBL/GenBank/DDBJ databases">
        <title>Draft genome sequence of Paludibacterium sp. dN18-1.</title>
        <authorList>
            <person name="Im W.-T."/>
        </authorList>
    </citation>
    <scope>NUCLEOTIDE SEQUENCE [LARGE SCALE GENOMIC DNA]</scope>
    <source>
        <strain evidence="4">dN 18-1</strain>
    </source>
</reference>
<keyword evidence="1" id="KW-1133">Transmembrane helix</keyword>
<evidence type="ECO:0000313" key="4">
    <source>
        <dbReference type="Proteomes" id="UP000446658"/>
    </source>
</evidence>
<evidence type="ECO:0000313" key="3">
    <source>
        <dbReference type="EMBL" id="MTD32643.1"/>
    </source>
</evidence>
<dbReference type="EMBL" id="WLYX01000001">
    <property type="protein sequence ID" value="MTD32643.1"/>
    <property type="molecule type" value="Genomic_DNA"/>
</dbReference>
<dbReference type="PANTHER" id="PTHR14969">
    <property type="entry name" value="SPHINGOSINE-1-PHOSPHATE PHOSPHOHYDROLASE"/>
    <property type="match status" value="1"/>
</dbReference>
<dbReference type="Gene3D" id="1.20.144.10">
    <property type="entry name" value="Phosphatidic acid phosphatase type 2/haloperoxidase"/>
    <property type="match status" value="1"/>
</dbReference>
<keyword evidence="1" id="KW-0812">Transmembrane</keyword>
<feature type="transmembrane region" description="Helical" evidence="1">
    <location>
        <begin position="58"/>
        <end position="78"/>
    </location>
</feature>
<dbReference type="AlphaFoldDB" id="A0A844G8J2"/>
<dbReference type="InterPro" id="IPR033879">
    <property type="entry name" value="UPP_Pase"/>
</dbReference>
<dbReference type="Proteomes" id="UP000446658">
    <property type="component" value="Unassembled WGS sequence"/>
</dbReference>
<dbReference type="InterPro" id="IPR000326">
    <property type="entry name" value="PAP2/HPO"/>
</dbReference>
<feature type="domain" description="Phosphatidic acid phosphatase type 2/haloperoxidase" evidence="2">
    <location>
        <begin position="56"/>
        <end position="164"/>
    </location>
</feature>